<proteinExistence type="predicted"/>
<feature type="non-terminal residue" evidence="1">
    <location>
        <position position="1"/>
    </location>
</feature>
<comment type="caution">
    <text evidence="1">The sequence shown here is derived from an EMBL/GenBank/DDBJ whole genome shotgun (WGS) entry which is preliminary data.</text>
</comment>
<evidence type="ECO:0000313" key="1">
    <source>
        <dbReference type="EMBL" id="GAJ17644.1"/>
    </source>
</evidence>
<protein>
    <submittedName>
        <fullName evidence="1">Uncharacterized protein</fullName>
    </submittedName>
</protein>
<dbReference type="EMBL" id="BARW01041724">
    <property type="protein sequence ID" value="GAJ17644.1"/>
    <property type="molecule type" value="Genomic_DNA"/>
</dbReference>
<dbReference type="AlphaFoldDB" id="X1UJD9"/>
<organism evidence="1">
    <name type="scientific">marine sediment metagenome</name>
    <dbReference type="NCBI Taxonomy" id="412755"/>
    <lineage>
        <taxon>unclassified sequences</taxon>
        <taxon>metagenomes</taxon>
        <taxon>ecological metagenomes</taxon>
    </lineage>
</organism>
<reference evidence="1" key="1">
    <citation type="journal article" date="2014" name="Front. Microbiol.">
        <title>High frequency of phylogenetically diverse reductive dehalogenase-homologous genes in deep subseafloor sedimentary metagenomes.</title>
        <authorList>
            <person name="Kawai M."/>
            <person name="Futagami T."/>
            <person name="Toyoda A."/>
            <person name="Takaki Y."/>
            <person name="Nishi S."/>
            <person name="Hori S."/>
            <person name="Arai W."/>
            <person name="Tsubouchi T."/>
            <person name="Morono Y."/>
            <person name="Uchiyama I."/>
            <person name="Ito T."/>
            <person name="Fujiyama A."/>
            <person name="Inagaki F."/>
            <person name="Takami H."/>
        </authorList>
    </citation>
    <scope>NUCLEOTIDE SEQUENCE</scope>
    <source>
        <strain evidence="1">Expedition CK06-06</strain>
    </source>
</reference>
<sequence>QLRVIVMSRGYSEKEEDFIDSKIKEWRKQTKLPFIIKDDPDSKLTEEEKLILKKEREKKAIRRVRDLSIFIANSNT</sequence>
<name>X1UJD9_9ZZZZ</name>
<accession>X1UJD9</accession>
<gene>
    <name evidence="1" type="ORF">S12H4_62295</name>
</gene>